<evidence type="ECO:0000259" key="4">
    <source>
        <dbReference type="Pfam" id="PF05649"/>
    </source>
</evidence>
<keyword evidence="3" id="KW-0812">Transmembrane</keyword>
<dbReference type="GO" id="GO:0005886">
    <property type="term" value="C:plasma membrane"/>
    <property type="evidence" value="ECO:0007669"/>
    <property type="project" value="TreeGrafter"/>
</dbReference>
<dbReference type="InterPro" id="IPR042089">
    <property type="entry name" value="Peptidase_M13_dom_2"/>
</dbReference>
<dbReference type="PANTHER" id="PTHR11733:SF241">
    <property type="entry name" value="GH26575P-RELATED"/>
    <property type="match status" value="1"/>
</dbReference>
<evidence type="ECO:0000313" key="5">
    <source>
        <dbReference type="EMBL" id="KAH7948212.1"/>
    </source>
</evidence>
<dbReference type="Proteomes" id="UP000821837">
    <property type="component" value="Chromosome 6"/>
</dbReference>
<reference evidence="5" key="2">
    <citation type="submission" date="2021-09" db="EMBL/GenBank/DDBJ databases">
        <authorList>
            <person name="Jia N."/>
            <person name="Wang J."/>
            <person name="Shi W."/>
            <person name="Du L."/>
            <person name="Sun Y."/>
            <person name="Zhan W."/>
            <person name="Jiang J."/>
            <person name="Wang Q."/>
            <person name="Zhang B."/>
            <person name="Ji P."/>
            <person name="Sakyi L.B."/>
            <person name="Cui X."/>
            <person name="Yuan T."/>
            <person name="Jiang B."/>
            <person name="Yang W."/>
            <person name="Lam T.T.-Y."/>
            <person name="Chang Q."/>
            <person name="Ding S."/>
            <person name="Wang X."/>
            <person name="Zhu J."/>
            <person name="Ruan X."/>
            <person name="Zhao L."/>
            <person name="Wei J."/>
            <person name="Que T."/>
            <person name="Du C."/>
            <person name="Cheng J."/>
            <person name="Dai P."/>
            <person name="Han X."/>
            <person name="Huang E."/>
            <person name="Gao Y."/>
            <person name="Liu J."/>
            <person name="Shao H."/>
            <person name="Ye R."/>
            <person name="Li L."/>
            <person name="Wei W."/>
            <person name="Wang X."/>
            <person name="Wang C."/>
            <person name="Huo Q."/>
            <person name="Li W."/>
            <person name="Guo W."/>
            <person name="Chen H."/>
            <person name="Chen S."/>
            <person name="Zhou L."/>
            <person name="Zhou L."/>
            <person name="Ni X."/>
            <person name="Tian J."/>
            <person name="Zhou Y."/>
            <person name="Sheng Y."/>
            <person name="Liu T."/>
            <person name="Pan Y."/>
            <person name="Xia L."/>
            <person name="Li J."/>
            <person name="Zhao F."/>
            <person name="Cao W."/>
        </authorList>
    </citation>
    <scope>NUCLEOTIDE SEQUENCE</scope>
    <source>
        <strain evidence="5">Rsan-2018</strain>
        <tissue evidence="5">Larvae</tissue>
    </source>
</reference>
<dbReference type="GO" id="GO:0016485">
    <property type="term" value="P:protein processing"/>
    <property type="evidence" value="ECO:0007669"/>
    <property type="project" value="TreeGrafter"/>
</dbReference>
<feature type="domain" description="Peptidase M13 N-terminal" evidence="4">
    <location>
        <begin position="344"/>
        <end position="696"/>
    </location>
</feature>
<feature type="compositionally biased region" description="Low complexity" evidence="2">
    <location>
        <begin position="15"/>
        <end position="28"/>
    </location>
</feature>
<feature type="region of interest" description="Disordered" evidence="2">
    <location>
        <begin position="1"/>
        <end position="208"/>
    </location>
</feature>
<dbReference type="Pfam" id="PF05649">
    <property type="entry name" value="Peptidase_M13_N"/>
    <property type="match status" value="1"/>
</dbReference>
<keyword evidence="3" id="KW-1133">Transmembrane helix</keyword>
<protein>
    <recommendedName>
        <fullName evidence="4">Peptidase M13 N-terminal domain-containing protein</fullName>
    </recommendedName>
</protein>
<feature type="transmembrane region" description="Helical" evidence="3">
    <location>
        <begin position="285"/>
        <end position="306"/>
    </location>
</feature>
<gene>
    <name evidence="5" type="ORF">HPB52_019420</name>
</gene>
<keyword evidence="3" id="KW-0472">Membrane</keyword>
<feature type="compositionally biased region" description="Polar residues" evidence="2">
    <location>
        <begin position="163"/>
        <end position="175"/>
    </location>
</feature>
<dbReference type="GO" id="GO:0004222">
    <property type="term" value="F:metalloendopeptidase activity"/>
    <property type="evidence" value="ECO:0007669"/>
    <property type="project" value="InterPro"/>
</dbReference>
<reference evidence="5" key="1">
    <citation type="journal article" date="2020" name="Cell">
        <title>Large-Scale Comparative Analyses of Tick Genomes Elucidate Their Genetic Diversity and Vector Capacities.</title>
        <authorList>
            <consortium name="Tick Genome and Microbiome Consortium (TIGMIC)"/>
            <person name="Jia N."/>
            <person name="Wang J."/>
            <person name="Shi W."/>
            <person name="Du L."/>
            <person name="Sun Y."/>
            <person name="Zhan W."/>
            <person name="Jiang J.F."/>
            <person name="Wang Q."/>
            <person name="Zhang B."/>
            <person name="Ji P."/>
            <person name="Bell-Sakyi L."/>
            <person name="Cui X.M."/>
            <person name="Yuan T.T."/>
            <person name="Jiang B.G."/>
            <person name="Yang W.F."/>
            <person name="Lam T.T."/>
            <person name="Chang Q.C."/>
            <person name="Ding S.J."/>
            <person name="Wang X.J."/>
            <person name="Zhu J.G."/>
            <person name="Ruan X.D."/>
            <person name="Zhao L."/>
            <person name="Wei J.T."/>
            <person name="Ye R.Z."/>
            <person name="Que T.C."/>
            <person name="Du C.H."/>
            <person name="Zhou Y.H."/>
            <person name="Cheng J.X."/>
            <person name="Dai P.F."/>
            <person name="Guo W.B."/>
            <person name="Han X.H."/>
            <person name="Huang E.J."/>
            <person name="Li L.F."/>
            <person name="Wei W."/>
            <person name="Gao Y.C."/>
            <person name="Liu J.Z."/>
            <person name="Shao H.Z."/>
            <person name="Wang X."/>
            <person name="Wang C.C."/>
            <person name="Yang T.C."/>
            <person name="Huo Q.B."/>
            <person name="Li W."/>
            <person name="Chen H.Y."/>
            <person name="Chen S.E."/>
            <person name="Zhou L.G."/>
            <person name="Ni X.B."/>
            <person name="Tian J.H."/>
            <person name="Sheng Y."/>
            <person name="Liu T."/>
            <person name="Pan Y.S."/>
            <person name="Xia L.Y."/>
            <person name="Li J."/>
            <person name="Zhao F."/>
            <person name="Cao W.C."/>
        </authorList>
    </citation>
    <scope>NUCLEOTIDE SEQUENCE</scope>
    <source>
        <strain evidence="5">Rsan-2018</strain>
    </source>
</reference>
<dbReference type="AlphaFoldDB" id="A0A9D4SV07"/>
<dbReference type="VEuPathDB" id="VectorBase:RSAN_054224"/>
<sequence length="944" mass="104609">MDHDSRATTRRSRPNKSSSKSNSPGTRTPRSSLGEQLPGYLPKGRISPKSYVPPKPRTAATAGQAACESQLGSDSPRINLPRKHRDLPSYPEALSGLASPSGGNKSLASRHRLQASSPRHSPALSMESPLESFRESPILTPTLSPLECASPPAGGSMSPCRVGTSSPQALVTSGRGTPESRASSRKRGGSGRVSWQQEHLRAEASAKRRAGPPSLYGWLVSRLPSRAGRERVAQERGGQDAEAATLDRTCRTSEIYSPRAFWKGTSSVSGPEGPVMARSTLRGDLCTAVLAVVVVVLVTSVIWVLYMGSGERTPSAVTAQRCITDTCVKYEKLLSLTMDTSAPPCDDFYQYVCGTWLRTGNRPIYERNWDMFLNNVGRRVMASGVKAGGSAGNIPSGGNGVAEGEDKALTSIRACLSPLKRDNVEEVKVVLAAAGLPWPDRSAQLDVINSMFFMSLRVYHPLFMDISTNDKHTMVLAGNFQFKRVYERIGEHVTTENIKNHFRTSYESFANDSDASAHEQRPKQLYHRFREMKAFLDAQMVGVVAKSNESDPATFLSMTPPVPESRWDTAMRRYLNASLRSFNIIYIENAGQFSALFRMWDVYGEENMTDFFGWFAVQVLLPYTNRRLLTSYFQSESAGGDELRKSCVYSTYLAFPAALDNFLSRYVLEALQYARDLVDPIIGSFHRLLGGNHSWLVGDALPQPNMSRLNTAFEIVNAYSEDTVFRLYEGFPDVDPEQPLRNAIKIARYLHMGQNFTPPYRAVDANMFDAFRLNPQLLSFPWYASDARPAVLIGGLGSRLAGTMYIDFVERRPNPEDVYRENWRCLGLENTDEDSYVDLVAATAAINVVWDTFSDLPRRVRLTSREGNVSRRVQSRTTSSEHEVPGNYSDPALLFVFYCWLTCGDQWGPNMCNVPLKHSPNFAGVFGCAPGATMNPTNKCRMIV</sequence>
<evidence type="ECO:0000256" key="3">
    <source>
        <dbReference type="SAM" id="Phobius"/>
    </source>
</evidence>
<name>A0A9D4SV07_RHISA</name>
<keyword evidence="6" id="KW-1185">Reference proteome</keyword>
<comment type="similarity">
    <text evidence="1">Belongs to the peptidase M13 family.</text>
</comment>
<dbReference type="PANTHER" id="PTHR11733">
    <property type="entry name" value="ZINC METALLOPROTEASE FAMILY M13 NEPRILYSIN-RELATED"/>
    <property type="match status" value="1"/>
</dbReference>
<proteinExistence type="inferred from homology"/>
<dbReference type="Gene3D" id="1.10.1380.10">
    <property type="entry name" value="Neutral endopeptidase , domain2"/>
    <property type="match status" value="1"/>
</dbReference>
<evidence type="ECO:0000313" key="6">
    <source>
        <dbReference type="Proteomes" id="UP000821837"/>
    </source>
</evidence>
<dbReference type="EMBL" id="JABSTV010001252">
    <property type="protein sequence ID" value="KAH7948212.1"/>
    <property type="molecule type" value="Genomic_DNA"/>
</dbReference>
<accession>A0A9D4SV07</accession>
<organism evidence="5 6">
    <name type="scientific">Rhipicephalus sanguineus</name>
    <name type="common">Brown dog tick</name>
    <name type="synonym">Ixodes sanguineus</name>
    <dbReference type="NCBI Taxonomy" id="34632"/>
    <lineage>
        <taxon>Eukaryota</taxon>
        <taxon>Metazoa</taxon>
        <taxon>Ecdysozoa</taxon>
        <taxon>Arthropoda</taxon>
        <taxon>Chelicerata</taxon>
        <taxon>Arachnida</taxon>
        <taxon>Acari</taxon>
        <taxon>Parasitiformes</taxon>
        <taxon>Ixodida</taxon>
        <taxon>Ixodoidea</taxon>
        <taxon>Ixodidae</taxon>
        <taxon>Rhipicephalinae</taxon>
        <taxon>Rhipicephalus</taxon>
        <taxon>Rhipicephalus</taxon>
    </lineage>
</organism>
<dbReference type="InterPro" id="IPR008753">
    <property type="entry name" value="Peptidase_M13_N"/>
</dbReference>
<dbReference type="Gene3D" id="3.40.390.10">
    <property type="entry name" value="Collagenase (Catalytic Domain)"/>
    <property type="match status" value="2"/>
</dbReference>
<comment type="caution">
    <text evidence="5">The sequence shown here is derived from an EMBL/GenBank/DDBJ whole genome shotgun (WGS) entry which is preliminary data.</text>
</comment>
<dbReference type="InterPro" id="IPR000718">
    <property type="entry name" value="Peptidase_M13"/>
</dbReference>
<evidence type="ECO:0000256" key="1">
    <source>
        <dbReference type="ARBA" id="ARBA00007357"/>
    </source>
</evidence>
<dbReference type="InterPro" id="IPR024079">
    <property type="entry name" value="MetalloPept_cat_dom_sf"/>
</dbReference>
<evidence type="ECO:0000256" key="2">
    <source>
        <dbReference type="SAM" id="MobiDB-lite"/>
    </source>
</evidence>
<dbReference type="SUPFAM" id="SSF55486">
    <property type="entry name" value="Metalloproteases ('zincins'), catalytic domain"/>
    <property type="match status" value="1"/>
</dbReference>
<dbReference type="PROSITE" id="PS51885">
    <property type="entry name" value="NEPRILYSIN"/>
    <property type="match status" value="1"/>
</dbReference>